<evidence type="ECO:0000256" key="1">
    <source>
        <dbReference type="SAM" id="MobiDB-lite"/>
    </source>
</evidence>
<name>A0AAW0ERL1_9TRYP</name>
<sequence>MSFAAFHRSGGPAVAPPLASNRSSSSPPVRSMSDSTTLRTTSNVSPPQDALQPHLDAIHHELEELKRRRERLEAQRRALLEGRRDGGAPKGGYAPYRSCSASTRAAGTRSHSTPGLTAALQHSDADSRATFSTGPAAHRTSPLAADGTAIVLTSAKAIPSELERRRQLKATPHLAVKNALRAAAQQDSVLVMGGFLPEDNPRACTFGRERRFRQLLGQNGRYYLSTEVAVEQYLNRDSGCTSSTLLSARRLDSQTPGPGAYTPRYTKVSRLAHPY</sequence>
<evidence type="ECO:0000313" key="3">
    <source>
        <dbReference type="Proteomes" id="UP001430356"/>
    </source>
</evidence>
<proteinExistence type="predicted"/>
<feature type="compositionally biased region" description="Polar residues" evidence="1">
    <location>
        <begin position="36"/>
        <end position="46"/>
    </location>
</feature>
<gene>
    <name evidence="2" type="ORF">NESM_000520800</name>
</gene>
<feature type="region of interest" description="Disordered" evidence="1">
    <location>
        <begin position="1"/>
        <end position="51"/>
    </location>
</feature>
<reference evidence="2 3" key="1">
    <citation type="journal article" date="2021" name="MBio">
        <title>A New Model Trypanosomatid, Novymonas esmeraldas: Genomic Perception of Its 'Candidatus Pandoraea novymonadis' Endosymbiont.</title>
        <authorList>
            <person name="Zakharova A."/>
            <person name="Saura A."/>
            <person name="Butenko A."/>
            <person name="Podesvova L."/>
            <person name="Warmusova S."/>
            <person name="Kostygov A.Y."/>
            <person name="Nenarokova A."/>
            <person name="Lukes J."/>
            <person name="Opperdoes F.R."/>
            <person name="Yurchenko V."/>
        </authorList>
    </citation>
    <scope>NUCLEOTIDE SEQUENCE [LARGE SCALE GENOMIC DNA]</scope>
    <source>
        <strain evidence="2 3">E262AT.01</strain>
    </source>
</reference>
<evidence type="ECO:0000313" key="2">
    <source>
        <dbReference type="EMBL" id="KAK7195882.1"/>
    </source>
</evidence>
<feature type="compositionally biased region" description="Polar residues" evidence="1">
    <location>
        <begin position="99"/>
        <end position="115"/>
    </location>
</feature>
<keyword evidence="3" id="KW-1185">Reference proteome</keyword>
<feature type="compositionally biased region" description="Low complexity" evidence="1">
    <location>
        <begin position="16"/>
        <end position="35"/>
    </location>
</feature>
<dbReference type="Proteomes" id="UP001430356">
    <property type="component" value="Unassembled WGS sequence"/>
</dbReference>
<organism evidence="2 3">
    <name type="scientific">Novymonas esmeraldas</name>
    <dbReference type="NCBI Taxonomy" id="1808958"/>
    <lineage>
        <taxon>Eukaryota</taxon>
        <taxon>Discoba</taxon>
        <taxon>Euglenozoa</taxon>
        <taxon>Kinetoplastea</taxon>
        <taxon>Metakinetoplastina</taxon>
        <taxon>Trypanosomatida</taxon>
        <taxon>Trypanosomatidae</taxon>
        <taxon>Novymonas</taxon>
    </lineage>
</organism>
<dbReference type="AlphaFoldDB" id="A0AAW0ERL1"/>
<feature type="region of interest" description="Disordered" evidence="1">
    <location>
        <begin position="79"/>
        <end position="116"/>
    </location>
</feature>
<protein>
    <submittedName>
        <fullName evidence="2">Uncharacterized protein</fullName>
    </submittedName>
</protein>
<accession>A0AAW0ERL1</accession>
<dbReference type="EMBL" id="JAECZO010000064">
    <property type="protein sequence ID" value="KAK7195882.1"/>
    <property type="molecule type" value="Genomic_DNA"/>
</dbReference>
<comment type="caution">
    <text evidence="2">The sequence shown here is derived from an EMBL/GenBank/DDBJ whole genome shotgun (WGS) entry which is preliminary data.</text>
</comment>